<proteinExistence type="inferred from homology"/>
<evidence type="ECO:0000256" key="3">
    <source>
        <dbReference type="ARBA" id="ARBA00022525"/>
    </source>
</evidence>
<reference evidence="8" key="2">
    <citation type="journal article" date="2007" name="PLoS Biol.">
        <title>Survey sequencing and comparative analysis of the elephant shark (Callorhinchus milii) genome.</title>
        <authorList>
            <person name="Venkatesh B."/>
            <person name="Kirkness E.F."/>
            <person name="Loh Y.H."/>
            <person name="Halpern A.L."/>
            <person name="Lee A.P."/>
            <person name="Johnson J."/>
            <person name="Dandona N."/>
            <person name="Viswanathan L.D."/>
            <person name="Tay A."/>
            <person name="Venter J.C."/>
            <person name="Strausberg R.L."/>
            <person name="Brenner S."/>
        </authorList>
    </citation>
    <scope>NUCLEOTIDE SEQUENCE [LARGE SCALE GENOMIC DNA]</scope>
</reference>
<protein>
    <recommendedName>
        <fullName evidence="6">Granulins domain-containing protein</fullName>
    </recommendedName>
</protein>
<dbReference type="InterPro" id="IPR037277">
    <property type="entry name" value="Granulin_sf"/>
</dbReference>
<comment type="subcellular location">
    <subcellularLocation>
        <location evidence="1">Secreted</location>
    </subcellularLocation>
</comment>
<evidence type="ECO:0000259" key="6">
    <source>
        <dbReference type="PROSITE" id="PS00799"/>
    </source>
</evidence>
<dbReference type="Proteomes" id="UP000314986">
    <property type="component" value="Unassembled WGS sequence"/>
</dbReference>
<keyword evidence="5" id="KW-0732">Signal</keyword>
<accession>A0A4W3JK71</accession>
<reference evidence="7" key="4">
    <citation type="submission" date="2025-08" db="UniProtKB">
        <authorList>
            <consortium name="Ensembl"/>
        </authorList>
    </citation>
    <scope>IDENTIFICATION</scope>
</reference>
<dbReference type="PANTHER" id="PTHR12274">
    <property type="entry name" value="GRANULIN"/>
    <property type="match status" value="1"/>
</dbReference>
<dbReference type="SMART" id="SM00277">
    <property type="entry name" value="GRAN"/>
    <property type="match status" value="3"/>
</dbReference>
<reference evidence="8" key="3">
    <citation type="journal article" date="2014" name="Nature">
        <title>Elephant shark genome provides unique insights into gnathostome evolution.</title>
        <authorList>
            <consortium name="International Elephant Shark Genome Sequencing Consortium"/>
            <person name="Venkatesh B."/>
            <person name="Lee A.P."/>
            <person name="Ravi V."/>
            <person name="Maurya A.K."/>
            <person name="Lian M.M."/>
            <person name="Swann J.B."/>
            <person name="Ohta Y."/>
            <person name="Flajnik M.F."/>
            <person name="Sutoh Y."/>
            <person name="Kasahara M."/>
            <person name="Hoon S."/>
            <person name="Gangu V."/>
            <person name="Roy S.W."/>
            <person name="Irimia M."/>
            <person name="Korzh V."/>
            <person name="Kondrychyn I."/>
            <person name="Lim Z.W."/>
            <person name="Tay B.H."/>
            <person name="Tohari S."/>
            <person name="Kong K.W."/>
            <person name="Ho S."/>
            <person name="Lorente-Galdos B."/>
            <person name="Quilez J."/>
            <person name="Marques-Bonet T."/>
            <person name="Raney B.J."/>
            <person name="Ingham P.W."/>
            <person name="Tay A."/>
            <person name="Hillier L.W."/>
            <person name="Minx P."/>
            <person name="Boehm T."/>
            <person name="Wilson R.K."/>
            <person name="Brenner S."/>
            <person name="Warren W.C."/>
        </authorList>
    </citation>
    <scope>NUCLEOTIDE SEQUENCE [LARGE SCALE GENOMIC DNA]</scope>
</reference>
<dbReference type="GeneTree" id="ENSGT00470000042293"/>
<dbReference type="Gene3D" id="2.10.25.160">
    <property type="entry name" value="Granulin"/>
    <property type="match status" value="3"/>
</dbReference>
<dbReference type="PANTHER" id="PTHR12274:SF7">
    <property type="entry name" value="GRANULINS"/>
    <property type="match status" value="1"/>
</dbReference>
<keyword evidence="4" id="KW-1015">Disulfide bond</keyword>
<evidence type="ECO:0000256" key="4">
    <source>
        <dbReference type="ARBA" id="ARBA00023157"/>
    </source>
</evidence>
<reference evidence="7" key="5">
    <citation type="submission" date="2025-09" db="UniProtKB">
        <authorList>
            <consortium name="Ensembl"/>
        </authorList>
    </citation>
    <scope>IDENTIFICATION</scope>
</reference>
<evidence type="ECO:0000313" key="8">
    <source>
        <dbReference type="Proteomes" id="UP000314986"/>
    </source>
</evidence>
<sequence>CYFIQMFLLVTILLLREVVSGAVLCPDQSQCPEGTTCCLMQSSQYGCCPVPKGVCCSDHQHCCPQGYNCNNETCVKGGLSIPYINKIPVLERLIARNSIESHSTKVFCDAIHYCQGGNTCCRNRTGEWACCGYPQATCCANGLNCCPNEFTCEISASICTQNGLKIPMETKKPSQKIISLSSSVSSDSSAVKCDSVHSCPDGNTCCRQNTGHWSCCPHPQVGYNLSSLKSHCAMPVISVFKLPFSFYT</sequence>
<dbReference type="InterPro" id="IPR000118">
    <property type="entry name" value="Granulin"/>
</dbReference>
<organism evidence="7 8">
    <name type="scientific">Callorhinchus milii</name>
    <name type="common">Ghost shark</name>
    <dbReference type="NCBI Taxonomy" id="7868"/>
    <lineage>
        <taxon>Eukaryota</taxon>
        <taxon>Metazoa</taxon>
        <taxon>Chordata</taxon>
        <taxon>Craniata</taxon>
        <taxon>Vertebrata</taxon>
        <taxon>Chondrichthyes</taxon>
        <taxon>Holocephali</taxon>
        <taxon>Chimaeriformes</taxon>
        <taxon>Callorhinchidae</taxon>
        <taxon>Callorhinchus</taxon>
    </lineage>
</organism>
<comment type="similarity">
    <text evidence="2">Belongs to the granulin family.</text>
</comment>
<dbReference type="AlphaFoldDB" id="A0A4W3JK71"/>
<dbReference type="Pfam" id="PF00396">
    <property type="entry name" value="Granulin"/>
    <property type="match status" value="2"/>
</dbReference>
<keyword evidence="3" id="KW-0964">Secreted</keyword>
<feature type="signal peptide" evidence="5">
    <location>
        <begin position="1"/>
        <end position="21"/>
    </location>
</feature>
<keyword evidence="8" id="KW-1185">Reference proteome</keyword>
<dbReference type="SUPFAM" id="SSF57277">
    <property type="entry name" value="Granulin repeat"/>
    <property type="match status" value="3"/>
</dbReference>
<dbReference type="STRING" id="7868.ENSCMIP00000039826"/>
<dbReference type="PROSITE" id="PS00799">
    <property type="entry name" value="GRANULINS"/>
    <property type="match status" value="1"/>
</dbReference>
<feature type="chain" id="PRO_5021359919" description="Granulins domain-containing protein" evidence="5">
    <location>
        <begin position="22"/>
        <end position="248"/>
    </location>
</feature>
<evidence type="ECO:0000256" key="1">
    <source>
        <dbReference type="ARBA" id="ARBA00004613"/>
    </source>
</evidence>
<evidence type="ECO:0000256" key="5">
    <source>
        <dbReference type="SAM" id="SignalP"/>
    </source>
</evidence>
<dbReference type="Ensembl" id="ENSCMIT00000040397.1">
    <property type="protein sequence ID" value="ENSCMIP00000039826.1"/>
    <property type="gene ID" value="ENSCMIG00000016663.1"/>
</dbReference>
<feature type="domain" description="Granulins" evidence="6">
    <location>
        <begin position="56"/>
        <end position="69"/>
    </location>
</feature>
<name>A0A4W3JK71_CALMI</name>
<evidence type="ECO:0000256" key="2">
    <source>
        <dbReference type="ARBA" id="ARBA00010093"/>
    </source>
</evidence>
<dbReference type="InterPro" id="IPR039036">
    <property type="entry name" value="Granulin_fam"/>
</dbReference>
<reference evidence="8" key="1">
    <citation type="journal article" date="2006" name="Science">
        <title>Ancient noncoding elements conserved in the human genome.</title>
        <authorList>
            <person name="Venkatesh B."/>
            <person name="Kirkness E.F."/>
            <person name="Loh Y.H."/>
            <person name="Halpern A.L."/>
            <person name="Lee A.P."/>
            <person name="Johnson J."/>
            <person name="Dandona N."/>
            <person name="Viswanathan L.D."/>
            <person name="Tay A."/>
            <person name="Venter J.C."/>
            <person name="Strausberg R.L."/>
            <person name="Brenner S."/>
        </authorList>
    </citation>
    <scope>NUCLEOTIDE SEQUENCE [LARGE SCALE GENOMIC DNA]</scope>
</reference>
<evidence type="ECO:0000313" key="7">
    <source>
        <dbReference type="Ensembl" id="ENSCMIP00000039826.1"/>
    </source>
</evidence>
<dbReference type="GO" id="GO:0005576">
    <property type="term" value="C:extracellular region"/>
    <property type="evidence" value="ECO:0007669"/>
    <property type="project" value="UniProtKB-SubCell"/>
</dbReference>
<dbReference type="InParanoid" id="A0A4W3JK71"/>
<dbReference type="OMA" id="FNCNAIT"/>